<gene>
    <name evidence="3" type="ORF">AJ79_08380</name>
</gene>
<feature type="region of interest" description="Disordered" evidence="1">
    <location>
        <begin position="86"/>
        <end position="111"/>
    </location>
</feature>
<protein>
    <recommendedName>
        <fullName evidence="2">DUF7905 domain-containing protein</fullName>
    </recommendedName>
</protein>
<name>A0A2B7WTH2_9EURO</name>
<evidence type="ECO:0000313" key="4">
    <source>
        <dbReference type="Proteomes" id="UP000223968"/>
    </source>
</evidence>
<dbReference type="STRING" id="1447875.A0A2B7WTH2"/>
<evidence type="ECO:0000313" key="3">
    <source>
        <dbReference type="EMBL" id="PGG99898.1"/>
    </source>
</evidence>
<feature type="region of interest" description="Disordered" evidence="1">
    <location>
        <begin position="645"/>
        <end position="677"/>
    </location>
</feature>
<sequence length="677" mass="76824">MAEYELRAAREWREDADGEQARPRTSYPINFPALGNASQQLGEPSSGAVNGHKAPATTERGGLRGAPLGGRGVPVWVRGRGNGTFRGNYANGRGQDPKRYQNAEPAENRAKKNAEHFAKITRYTTAKEIRHDLSEKHQLFLHQLRQKPDPSIRFPETMLFLWPEDELPMEETLGKDLEVLDPIRSQFGYYIYLYDESPDQQNYIRVDGYDHEVIVEIVKRLRAKCAKLLTETGVKTKLYLVRVPPVDITKAEVALIKCRQADSRIIEAVPELFGGYLKPSELNIGLEKRKLLSSKNELRLRTAIDTALHGVRFLAGHVRMRVNFGKFVLENYKVPPDSKARHSFEEFRTMLFYPATKGRLTHGLEFKRTDGDLINRCSQASDILSPFDPLADSLEHNKPFYAVNIEFKGANNTLLRLEAEFSQSRHRSNLFEVSQRRWVKPQGNEGLGDKRPPLQIGVIDFEKSDWQMEIKALDFQEQSSIEQSLKSFAHSIEFKSGPTDGLRGTAVRRVSFSDFATVSKVTEKSALRYYLKDTRYIFELARYDTYHRMNHSGPPYISGSQISQTAETTWGASLFYAEWDNMLGKNGDFRAGETADWSADLNTFFPPFGDESSTDVNAGFRRFIDLVNQVAQLLTPEQKGVDVNGVERVDNPRPNIRPTVDVKPPQPKSWAQIAVSS</sequence>
<accession>A0A2B7WTH2</accession>
<dbReference type="OrthoDB" id="4739136at2759"/>
<feature type="compositionally biased region" description="Basic and acidic residues" evidence="1">
    <location>
        <begin position="1"/>
        <end position="22"/>
    </location>
</feature>
<dbReference type="Proteomes" id="UP000223968">
    <property type="component" value="Unassembled WGS sequence"/>
</dbReference>
<dbReference type="Pfam" id="PF25482">
    <property type="entry name" value="DUF7905"/>
    <property type="match status" value="1"/>
</dbReference>
<dbReference type="AlphaFoldDB" id="A0A2B7WTH2"/>
<evidence type="ECO:0000256" key="1">
    <source>
        <dbReference type="SAM" id="MobiDB-lite"/>
    </source>
</evidence>
<feature type="domain" description="DUF7905" evidence="2">
    <location>
        <begin position="287"/>
        <end position="608"/>
    </location>
</feature>
<evidence type="ECO:0000259" key="2">
    <source>
        <dbReference type="Pfam" id="PF25482"/>
    </source>
</evidence>
<dbReference type="EMBL" id="PDNB01000195">
    <property type="protein sequence ID" value="PGG99898.1"/>
    <property type="molecule type" value="Genomic_DNA"/>
</dbReference>
<reference evidence="3 4" key="1">
    <citation type="submission" date="2017-10" db="EMBL/GenBank/DDBJ databases">
        <title>Comparative genomics in systemic dimorphic fungi from Ajellomycetaceae.</title>
        <authorList>
            <person name="Munoz J.F."/>
            <person name="Mcewen J.G."/>
            <person name="Clay O.K."/>
            <person name="Cuomo C.A."/>
        </authorList>
    </citation>
    <scope>NUCLEOTIDE SEQUENCE [LARGE SCALE GENOMIC DNA]</scope>
    <source>
        <strain evidence="3 4">UAMH5409</strain>
    </source>
</reference>
<organism evidence="3 4">
    <name type="scientific">Helicocarpus griseus UAMH5409</name>
    <dbReference type="NCBI Taxonomy" id="1447875"/>
    <lineage>
        <taxon>Eukaryota</taxon>
        <taxon>Fungi</taxon>
        <taxon>Dikarya</taxon>
        <taxon>Ascomycota</taxon>
        <taxon>Pezizomycotina</taxon>
        <taxon>Eurotiomycetes</taxon>
        <taxon>Eurotiomycetidae</taxon>
        <taxon>Onygenales</taxon>
        <taxon>Ajellomycetaceae</taxon>
        <taxon>Helicocarpus</taxon>
    </lineage>
</organism>
<dbReference type="InterPro" id="IPR057227">
    <property type="entry name" value="DUF7905"/>
</dbReference>
<feature type="compositionally biased region" description="Basic and acidic residues" evidence="1">
    <location>
        <begin position="95"/>
        <end position="111"/>
    </location>
</feature>
<feature type="region of interest" description="Disordered" evidence="1">
    <location>
        <begin position="1"/>
        <end position="67"/>
    </location>
</feature>
<proteinExistence type="predicted"/>
<comment type="caution">
    <text evidence="3">The sequence shown here is derived from an EMBL/GenBank/DDBJ whole genome shotgun (WGS) entry which is preliminary data.</text>
</comment>
<keyword evidence="4" id="KW-1185">Reference proteome</keyword>